<feature type="transmembrane region" description="Helical" evidence="5">
    <location>
        <begin position="7"/>
        <end position="22"/>
    </location>
</feature>
<feature type="transmembrane region" description="Helical" evidence="5">
    <location>
        <begin position="206"/>
        <end position="224"/>
    </location>
</feature>
<dbReference type="RefSeq" id="WP_092664044.1">
    <property type="nucleotide sequence ID" value="NZ_FOCX01000037.1"/>
</dbReference>
<feature type="transmembrane region" description="Helical" evidence="5">
    <location>
        <begin position="28"/>
        <end position="44"/>
    </location>
</feature>
<evidence type="ECO:0000313" key="8">
    <source>
        <dbReference type="Proteomes" id="UP000198775"/>
    </source>
</evidence>
<evidence type="ECO:0000256" key="5">
    <source>
        <dbReference type="SAM" id="Phobius"/>
    </source>
</evidence>
<feature type="transmembrane region" description="Helical" evidence="5">
    <location>
        <begin position="367"/>
        <end position="385"/>
    </location>
</feature>
<evidence type="ECO:0000259" key="6">
    <source>
        <dbReference type="Pfam" id="PF04932"/>
    </source>
</evidence>
<dbReference type="EMBL" id="FOCX01000037">
    <property type="protein sequence ID" value="SEP14360.1"/>
    <property type="molecule type" value="Genomic_DNA"/>
</dbReference>
<dbReference type="GO" id="GO:0016020">
    <property type="term" value="C:membrane"/>
    <property type="evidence" value="ECO:0007669"/>
    <property type="project" value="UniProtKB-SubCell"/>
</dbReference>
<comment type="subcellular location">
    <subcellularLocation>
        <location evidence="1">Membrane</location>
        <topology evidence="1">Multi-pass membrane protein</topology>
    </subcellularLocation>
</comment>
<dbReference type="PANTHER" id="PTHR37422:SF13">
    <property type="entry name" value="LIPOPOLYSACCHARIDE BIOSYNTHESIS PROTEIN PA4999-RELATED"/>
    <property type="match status" value="1"/>
</dbReference>
<feature type="transmembrane region" description="Helical" evidence="5">
    <location>
        <begin position="116"/>
        <end position="137"/>
    </location>
</feature>
<keyword evidence="8" id="KW-1185">Reference proteome</keyword>
<organism evidence="7 8">
    <name type="scientific">Halorientalis persicus</name>
    <dbReference type="NCBI Taxonomy" id="1367881"/>
    <lineage>
        <taxon>Archaea</taxon>
        <taxon>Methanobacteriati</taxon>
        <taxon>Methanobacteriota</taxon>
        <taxon>Stenosarchaea group</taxon>
        <taxon>Halobacteria</taxon>
        <taxon>Halobacteriales</taxon>
        <taxon>Haloarculaceae</taxon>
        <taxon>Halorientalis</taxon>
    </lineage>
</organism>
<dbReference type="Pfam" id="PF04932">
    <property type="entry name" value="Wzy_C"/>
    <property type="match status" value="1"/>
</dbReference>
<dbReference type="AlphaFoldDB" id="A0A1H8VG96"/>
<feature type="transmembrane region" description="Helical" evidence="5">
    <location>
        <begin position="231"/>
        <end position="251"/>
    </location>
</feature>
<evidence type="ECO:0000256" key="3">
    <source>
        <dbReference type="ARBA" id="ARBA00022989"/>
    </source>
</evidence>
<dbReference type="GO" id="GO:0016874">
    <property type="term" value="F:ligase activity"/>
    <property type="evidence" value="ECO:0007669"/>
    <property type="project" value="UniProtKB-KW"/>
</dbReference>
<sequence length="394" mass="43492">MSTNHRWLYISLLLIGLLPYITGNFLTYSLTIILYILALVLLVLMNKSINLTVSSLLFLGALTIIYIIHMFVHTPIHVGIWSPTIRSPVLILSILVNIFVLPRLLSLDSFFKITSIFSVILVLIGLPSVILGPYSIIVPIEPHPAQHDFLPTPLLSSIFAGPNSLARIALPSTIFSFSLMLVYKNRLYSTIFLINSAGLFLSYSRINLGALLVGITMFLLYIIFDRNIEYTFPIAGAVIGVTVVIISYGLMPDLPIIPQVHVSGRDVLWNATLQASTDNPLIGFGPGNQGEDIQPYITDPRYAGLNPHSAYFRLLLSTGIIGLISYLMFLITNIVLQSKQVTDYFSLGLLIAAIIVCINQITGSYSLFGLSPWSMIAGMTFGFIIKRSCSSHYS</sequence>
<protein>
    <submittedName>
        <fullName evidence="7">O-antigen ligase</fullName>
    </submittedName>
</protein>
<keyword evidence="4 5" id="KW-0472">Membrane</keyword>
<gene>
    <name evidence="7" type="ORF">SAMN05216388_103715</name>
</gene>
<keyword evidence="2 5" id="KW-0812">Transmembrane</keyword>
<evidence type="ECO:0000256" key="1">
    <source>
        <dbReference type="ARBA" id="ARBA00004141"/>
    </source>
</evidence>
<evidence type="ECO:0000256" key="4">
    <source>
        <dbReference type="ARBA" id="ARBA00023136"/>
    </source>
</evidence>
<dbReference type="Proteomes" id="UP000198775">
    <property type="component" value="Unassembled WGS sequence"/>
</dbReference>
<keyword evidence="3 5" id="KW-1133">Transmembrane helix</keyword>
<feature type="domain" description="O-antigen ligase-related" evidence="6">
    <location>
        <begin position="191"/>
        <end position="327"/>
    </location>
</feature>
<feature type="transmembrane region" description="Helical" evidence="5">
    <location>
        <begin position="51"/>
        <end position="72"/>
    </location>
</feature>
<accession>A0A1H8VG96</accession>
<feature type="transmembrane region" description="Helical" evidence="5">
    <location>
        <begin position="310"/>
        <end position="332"/>
    </location>
</feature>
<evidence type="ECO:0000256" key="2">
    <source>
        <dbReference type="ARBA" id="ARBA00022692"/>
    </source>
</evidence>
<dbReference type="InterPro" id="IPR007016">
    <property type="entry name" value="O-antigen_ligase-rel_domated"/>
</dbReference>
<name>A0A1H8VG96_9EURY</name>
<reference evidence="8" key="1">
    <citation type="submission" date="2016-10" db="EMBL/GenBank/DDBJ databases">
        <authorList>
            <person name="Varghese N."/>
            <person name="Submissions S."/>
        </authorList>
    </citation>
    <scope>NUCLEOTIDE SEQUENCE [LARGE SCALE GENOMIC DNA]</scope>
    <source>
        <strain evidence="8">IBRC-M 10043</strain>
    </source>
</reference>
<keyword evidence="7" id="KW-0436">Ligase</keyword>
<feature type="transmembrane region" description="Helical" evidence="5">
    <location>
        <begin position="344"/>
        <end position="361"/>
    </location>
</feature>
<evidence type="ECO:0000313" key="7">
    <source>
        <dbReference type="EMBL" id="SEP14360.1"/>
    </source>
</evidence>
<dbReference type="PANTHER" id="PTHR37422">
    <property type="entry name" value="TEICHURONIC ACID BIOSYNTHESIS PROTEIN TUAE"/>
    <property type="match status" value="1"/>
</dbReference>
<proteinExistence type="predicted"/>
<feature type="transmembrane region" description="Helical" evidence="5">
    <location>
        <begin position="84"/>
        <end position="104"/>
    </location>
</feature>
<dbReference type="InterPro" id="IPR051533">
    <property type="entry name" value="WaaL-like"/>
</dbReference>